<evidence type="ECO:0000256" key="2">
    <source>
        <dbReference type="ARBA" id="ARBA00022737"/>
    </source>
</evidence>
<feature type="region of interest" description="Disordered" evidence="4">
    <location>
        <begin position="51"/>
        <end position="81"/>
    </location>
</feature>
<feature type="repeat" description="WD" evidence="3">
    <location>
        <begin position="709"/>
        <end position="743"/>
    </location>
</feature>
<keyword evidence="7" id="KW-1185">Reference proteome</keyword>
<dbReference type="Proteomes" id="UP000620559">
    <property type="component" value="Unassembled WGS sequence"/>
</dbReference>
<dbReference type="Pfam" id="PF00931">
    <property type="entry name" value="NB-ARC"/>
    <property type="match status" value="1"/>
</dbReference>
<reference evidence="6" key="1">
    <citation type="submission" date="2020-10" db="EMBL/GenBank/DDBJ databases">
        <authorList>
            <person name="Castelo-Branco R."/>
            <person name="Eusebio N."/>
            <person name="Adriana R."/>
            <person name="Vieira A."/>
            <person name="Brugerolle De Fraissinette N."/>
            <person name="Rezende De Castro R."/>
            <person name="Schneider M.P."/>
            <person name="Vasconcelos V."/>
            <person name="Leao P.N."/>
        </authorList>
    </citation>
    <scope>NUCLEOTIDE SEQUENCE</scope>
    <source>
        <strain evidence="6">LEGE 06105</strain>
    </source>
</reference>
<feature type="repeat" description="WD" evidence="3">
    <location>
        <begin position="914"/>
        <end position="955"/>
    </location>
</feature>
<dbReference type="PRINTS" id="PR00364">
    <property type="entry name" value="DISEASERSIST"/>
</dbReference>
<dbReference type="PROSITE" id="PS50082">
    <property type="entry name" value="WD_REPEATS_2"/>
    <property type="match status" value="13"/>
</dbReference>
<feature type="domain" description="NB-ARC" evidence="5">
    <location>
        <begin position="97"/>
        <end position="241"/>
    </location>
</feature>
<dbReference type="InterPro" id="IPR036322">
    <property type="entry name" value="WD40_repeat_dom_sf"/>
</dbReference>
<dbReference type="PANTHER" id="PTHR19848:SF8">
    <property type="entry name" value="F-BOX AND WD REPEAT DOMAIN CONTAINING 7"/>
    <property type="match status" value="1"/>
</dbReference>
<proteinExistence type="predicted"/>
<dbReference type="InterPro" id="IPR015943">
    <property type="entry name" value="WD40/YVTN_repeat-like_dom_sf"/>
</dbReference>
<protein>
    <submittedName>
        <fullName evidence="6">Pentapeptide repeat-containing protein</fullName>
    </submittedName>
</protein>
<feature type="repeat" description="WD" evidence="3">
    <location>
        <begin position="786"/>
        <end position="827"/>
    </location>
</feature>
<dbReference type="PROSITE" id="PS50294">
    <property type="entry name" value="WD_REPEATS_REGION"/>
    <property type="match status" value="12"/>
</dbReference>
<feature type="compositionally biased region" description="Basic and acidic residues" evidence="4">
    <location>
        <begin position="66"/>
        <end position="77"/>
    </location>
</feature>
<keyword evidence="2" id="KW-0677">Repeat</keyword>
<evidence type="ECO:0000256" key="4">
    <source>
        <dbReference type="SAM" id="MobiDB-lite"/>
    </source>
</evidence>
<feature type="repeat" description="WD" evidence="3">
    <location>
        <begin position="870"/>
        <end position="905"/>
    </location>
</feature>
<feature type="repeat" description="WD" evidence="3">
    <location>
        <begin position="744"/>
        <end position="785"/>
    </location>
</feature>
<dbReference type="InterPro" id="IPR019775">
    <property type="entry name" value="WD40_repeat_CS"/>
</dbReference>
<evidence type="ECO:0000313" key="6">
    <source>
        <dbReference type="EMBL" id="MBE9213908.1"/>
    </source>
</evidence>
<dbReference type="InterPro" id="IPR027417">
    <property type="entry name" value="P-loop_NTPase"/>
</dbReference>
<dbReference type="InterPro" id="IPR020472">
    <property type="entry name" value="WD40_PAC1"/>
</dbReference>
<organism evidence="6 7">
    <name type="scientific">Plectonema cf. radiosum LEGE 06105</name>
    <dbReference type="NCBI Taxonomy" id="945769"/>
    <lineage>
        <taxon>Bacteria</taxon>
        <taxon>Bacillati</taxon>
        <taxon>Cyanobacteriota</taxon>
        <taxon>Cyanophyceae</taxon>
        <taxon>Oscillatoriophycideae</taxon>
        <taxon>Oscillatoriales</taxon>
        <taxon>Microcoleaceae</taxon>
        <taxon>Plectonema</taxon>
    </lineage>
</organism>
<gene>
    <name evidence="6" type="ORF">IQ247_14745</name>
</gene>
<keyword evidence="1 3" id="KW-0853">WD repeat</keyword>
<comment type="caution">
    <text evidence="6">The sequence shown here is derived from an EMBL/GenBank/DDBJ whole genome shotgun (WGS) entry which is preliminary data.</text>
</comment>
<evidence type="ECO:0000256" key="3">
    <source>
        <dbReference type="PROSITE-ProRule" id="PRU00221"/>
    </source>
</evidence>
<evidence type="ECO:0000256" key="1">
    <source>
        <dbReference type="ARBA" id="ARBA00022574"/>
    </source>
</evidence>
<dbReference type="EMBL" id="JADEWL010000045">
    <property type="protein sequence ID" value="MBE9213908.1"/>
    <property type="molecule type" value="Genomic_DNA"/>
</dbReference>
<evidence type="ECO:0000259" key="5">
    <source>
        <dbReference type="Pfam" id="PF00931"/>
    </source>
</evidence>
<name>A0A8J7FCV1_9CYAN</name>
<dbReference type="InterPro" id="IPR001680">
    <property type="entry name" value="WD40_rpt"/>
</dbReference>
<feature type="repeat" description="WD" evidence="3">
    <location>
        <begin position="1082"/>
        <end position="1123"/>
    </location>
</feature>
<feature type="repeat" description="WD" evidence="3">
    <location>
        <begin position="619"/>
        <end position="660"/>
    </location>
</feature>
<dbReference type="AlphaFoldDB" id="A0A8J7FCV1"/>
<dbReference type="InterPro" id="IPR002182">
    <property type="entry name" value="NB-ARC"/>
</dbReference>
<dbReference type="InterPro" id="IPR001646">
    <property type="entry name" value="5peptide_repeat"/>
</dbReference>
<feature type="repeat" description="WD" evidence="3">
    <location>
        <begin position="660"/>
        <end position="701"/>
    </location>
</feature>
<dbReference type="CDD" id="cd00200">
    <property type="entry name" value="WD40"/>
    <property type="match status" value="2"/>
</dbReference>
<dbReference type="Pfam" id="PF00400">
    <property type="entry name" value="WD40"/>
    <property type="match status" value="9"/>
</dbReference>
<feature type="repeat" description="WD" evidence="3">
    <location>
        <begin position="577"/>
        <end position="618"/>
    </location>
</feature>
<feature type="repeat" description="WD" evidence="3">
    <location>
        <begin position="1040"/>
        <end position="1081"/>
    </location>
</feature>
<dbReference type="Gene3D" id="3.40.50.300">
    <property type="entry name" value="P-loop containing nucleotide triphosphate hydrolases"/>
    <property type="match status" value="1"/>
</dbReference>
<dbReference type="SUPFAM" id="SSF50978">
    <property type="entry name" value="WD40 repeat-like"/>
    <property type="match status" value="3"/>
</dbReference>
<dbReference type="PRINTS" id="PR00320">
    <property type="entry name" value="GPROTEINBRPT"/>
</dbReference>
<dbReference type="PROSITE" id="PS00678">
    <property type="entry name" value="WD_REPEATS_1"/>
    <property type="match status" value="9"/>
</dbReference>
<feature type="repeat" description="WD" evidence="3">
    <location>
        <begin position="828"/>
        <end position="869"/>
    </location>
</feature>
<evidence type="ECO:0000313" key="7">
    <source>
        <dbReference type="Proteomes" id="UP000620559"/>
    </source>
</evidence>
<dbReference type="SUPFAM" id="SSF52540">
    <property type="entry name" value="P-loop containing nucleoside triphosphate hydrolases"/>
    <property type="match status" value="1"/>
</dbReference>
<accession>A0A8J7FCV1</accession>
<dbReference type="PANTHER" id="PTHR19848">
    <property type="entry name" value="WD40 REPEAT PROTEIN"/>
    <property type="match status" value="1"/>
</dbReference>
<sequence>MIFINPAEEPPTWVSLKEKFVSAEDYRLKNRSGKCGLGVSPFGFTTPLNRGNLGTGVDSPSGATFQERDAEGTEERNKRKRRDWGEAIDVSTFYGRNEEVNRLEKWILTDNCRLVTVVGMGGIGKTALSVKLAELVEDKFDYLIWRSLRNATPVNELLSDLIGFLSSEHQIVLANSLDKQIGQLIDCLRNSRCLIVLDNLESVLDSEQKSGSYRGGYEGYGQLLRCVADTRHQSSCIVTSREPPKGFSARKGDNLPVRMLALKGLSYQECQLILAQKGLSTSATQVNKLVECYAGNPLALKIAATTIEELFDGDVVDFLEAGTIICGEIFYLLDQQFHRLSILEKQIMYWLAINREWVSLKDLQSDIIDVVKTRDLLAALEALQSRCLIETQSGKFTQQPVVMEYVIEELIEQVAQEIYHNEIEILNKYALIKAQTQDYLRNAQIQFILKPLIDKLFSFWVTKEIIQSHLNQILCKLKSSPKPGYAAGNIINLLRQFDIELNNYDFSNLNICQANFQGINLQQTNFANCNLQKSVFTQTLGSILAAKFSPTGNLFATAIENQIYLWDVDNIRQLHQLEGHTGWVRAIAFTPDGKILASGSHDSTIKLWKVETGQCLQTITGHTSNIQSLAFNRDGTILASGSNDKTVRLWNMSTGQCLILQGHTNNLCFVSFHPFDEKLITASTDNTVRLWNIQTGECLQIFHISINWLLAIAISHDGKTLVTGSDGNAVKFWDIETGECIKTLPGYHSCVWSIAFSHDDKFIITGSEDNTIKIWDVETGECLQTLREHQQRVWLVDLHPDNQKLLSISEDQTIKLWDVSSRRCLKTLKGYSNWILSLAFSPDGQTLASSSQDGKVRLWDMQTGQCNSILAGHDKIVSSVAFAPPHLPDCLLASGSDDNTIKLWNPDGECWKTLQGHDDWVYSVAFNPQVNILASGSRDRNIKIWDCQTGECLHTLVGHESRVKSVSFNSNGTLLATASDDKTIKIWDVNNQTCLRTLTGHQDKLDCVIFSRDGKIIASTGCDKSIKMWDSNTGELLHTLPAQSRRIRMVVFSSDNRILASCSDDGTVKLWDAHTGNHIRTLSGHDKAVWAVAISPDNSILASGSEDQTIKLWFLKTGECIQTLRCSRPYEGMNIHNITGLTTPEKTVLKSLGAIESILT</sequence>
<dbReference type="SMART" id="SM00320">
    <property type="entry name" value="WD40"/>
    <property type="match status" value="14"/>
</dbReference>
<dbReference type="Pfam" id="PF25173">
    <property type="entry name" value="Beta-prop_WDR3_1st"/>
    <property type="match status" value="1"/>
</dbReference>
<dbReference type="GO" id="GO:0043531">
    <property type="term" value="F:ADP binding"/>
    <property type="evidence" value="ECO:0007669"/>
    <property type="project" value="InterPro"/>
</dbReference>
<feature type="repeat" description="WD" evidence="3">
    <location>
        <begin position="956"/>
        <end position="997"/>
    </location>
</feature>
<dbReference type="Gene3D" id="2.130.10.10">
    <property type="entry name" value="YVTN repeat-like/Quinoprotein amine dehydrogenase"/>
    <property type="match status" value="6"/>
</dbReference>
<feature type="repeat" description="WD" evidence="3">
    <location>
        <begin position="998"/>
        <end position="1039"/>
    </location>
</feature>
<dbReference type="Pfam" id="PF00805">
    <property type="entry name" value="Pentapeptide"/>
    <property type="match status" value="1"/>
</dbReference>